<evidence type="ECO:0000313" key="4">
    <source>
        <dbReference type="EMBL" id="PWG81810.1"/>
    </source>
</evidence>
<accession>A0A2U2PK87</accession>
<dbReference type="PIRSF" id="PIRSF000126">
    <property type="entry name" value="11-beta-HSD1"/>
    <property type="match status" value="1"/>
</dbReference>
<keyword evidence="2" id="KW-0560">Oxidoreductase</keyword>
<protein>
    <recommendedName>
        <fullName evidence="6">Short-chain dehydrogenase</fullName>
    </recommendedName>
</protein>
<dbReference type="Pfam" id="PF00106">
    <property type="entry name" value="adh_short"/>
    <property type="match status" value="1"/>
</dbReference>
<dbReference type="Gene3D" id="3.40.50.720">
    <property type="entry name" value="NAD(P)-binding Rossmann-like Domain"/>
    <property type="match status" value="1"/>
</dbReference>
<dbReference type="OrthoDB" id="1235794at2"/>
<comment type="caution">
    <text evidence="4">The sequence shown here is derived from an EMBL/GenBank/DDBJ whole genome shotgun (WGS) entry which is preliminary data.</text>
</comment>
<dbReference type="RefSeq" id="WP_109414751.1">
    <property type="nucleotide sequence ID" value="NZ_QEAS01000003.1"/>
</dbReference>
<evidence type="ECO:0000256" key="1">
    <source>
        <dbReference type="ARBA" id="ARBA00006484"/>
    </source>
</evidence>
<dbReference type="InterPro" id="IPR036291">
    <property type="entry name" value="NAD(P)-bd_dom_sf"/>
</dbReference>
<evidence type="ECO:0000313" key="5">
    <source>
        <dbReference type="Proteomes" id="UP000245647"/>
    </source>
</evidence>
<dbReference type="GO" id="GO:0016491">
    <property type="term" value="F:oxidoreductase activity"/>
    <property type="evidence" value="ECO:0007669"/>
    <property type="project" value="UniProtKB-KW"/>
</dbReference>
<evidence type="ECO:0000256" key="3">
    <source>
        <dbReference type="RuleBase" id="RU000363"/>
    </source>
</evidence>
<dbReference type="SUPFAM" id="SSF51735">
    <property type="entry name" value="NAD(P)-binding Rossmann-fold domains"/>
    <property type="match status" value="1"/>
</dbReference>
<gene>
    <name evidence="4" type="ORF">DDR33_05470</name>
</gene>
<dbReference type="PRINTS" id="PR00080">
    <property type="entry name" value="SDRFAMILY"/>
</dbReference>
<sequence length="266" mass="28942">MKTTLITGASGGIGEAIAKRLAEKKENLTLVARNETKLKLLSQELSQKYNVNVDFIAADLFDPQAPEAIYQECRHRELEVSSLINNAGMGSGGEFAGADLKNLENMLQLNNGALVSLTHLFMQDMLKQKAGTIVNMGSLISFAPVPYMALYGASKAFVRFLSQALYEECKPYGVHVMFFAPGLTSTNFMEAAALKNETGDALIAGAPTQTADQVAEEFINAYYERKRAAVSGRMNRFAVKLLTLVPNSVIAASSARTFKKRTNQKG</sequence>
<keyword evidence="5" id="KW-1185">Reference proteome</keyword>
<evidence type="ECO:0000256" key="2">
    <source>
        <dbReference type="ARBA" id="ARBA00023002"/>
    </source>
</evidence>
<dbReference type="AlphaFoldDB" id="A0A2U2PK87"/>
<dbReference type="PANTHER" id="PTHR43086:SF3">
    <property type="entry name" value="NADP-DEPENDENT 3-HYDROXY ACID DEHYDROGENASE YDFG"/>
    <property type="match status" value="1"/>
</dbReference>
<dbReference type="PANTHER" id="PTHR43086">
    <property type="entry name" value="VERY-LONG-CHAIN 3-OXOOACYL-COA REDUCTASE"/>
    <property type="match status" value="1"/>
</dbReference>
<comment type="similarity">
    <text evidence="1 3">Belongs to the short-chain dehydrogenases/reductases (SDR) family.</text>
</comment>
<name>A0A2U2PK87_9SPHI</name>
<dbReference type="InterPro" id="IPR002347">
    <property type="entry name" value="SDR_fam"/>
</dbReference>
<proteinExistence type="inferred from homology"/>
<evidence type="ECO:0008006" key="6">
    <source>
        <dbReference type="Google" id="ProtNLM"/>
    </source>
</evidence>
<organism evidence="4 5">
    <name type="scientific">Pararcticibacter amylolyticus</name>
    <dbReference type="NCBI Taxonomy" id="2173175"/>
    <lineage>
        <taxon>Bacteria</taxon>
        <taxon>Pseudomonadati</taxon>
        <taxon>Bacteroidota</taxon>
        <taxon>Sphingobacteriia</taxon>
        <taxon>Sphingobacteriales</taxon>
        <taxon>Sphingobacteriaceae</taxon>
        <taxon>Pararcticibacter</taxon>
    </lineage>
</organism>
<dbReference type="PRINTS" id="PR00081">
    <property type="entry name" value="GDHRDH"/>
</dbReference>
<reference evidence="4 5" key="1">
    <citation type="submission" date="2018-04" db="EMBL/GenBank/DDBJ databases">
        <title>Pedobacter chongqingensis sp. nov., isolated from a rottenly hemp rope.</title>
        <authorList>
            <person name="Cai Y."/>
        </authorList>
    </citation>
    <scope>NUCLEOTIDE SEQUENCE [LARGE SCALE GENOMIC DNA]</scope>
    <source>
        <strain evidence="4 5">FJ4-8</strain>
    </source>
</reference>
<dbReference type="EMBL" id="QEAS01000003">
    <property type="protein sequence ID" value="PWG81810.1"/>
    <property type="molecule type" value="Genomic_DNA"/>
</dbReference>
<dbReference type="Proteomes" id="UP000245647">
    <property type="component" value="Unassembled WGS sequence"/>
</dbReference>